<evidence type="ECO:0000313" key="3">
    <source>
        <dbReference type="Proteomes" id="UP000249239"/>
    </source>
</evidence>
<gene>
    <name evidence="2" type="ORF">LX69_02557</name>
</gene>
<evidence type="ECO:0000313" key="2">
    <source>
        <dbReference type="EMBL" id="PZX13699.1"/>
    </source>
</evidence>
<accession>A0A2W7PVU9</accession>
<proteinExistence type="predicted"/>
<dbReference type="EMBL" id="QKZK01000023">
    <property type="protein sequence ID" value="PZX13699.1"/>
    <property type="molecule type" value="Genomic_DNA"/>
</dbReference>
<keyword evidence="3" id="KW-1185">Reference proteome</keyword>
<feature type="region of interest" description="Disordered" evidence="1">
    <location>
        <begin position="59"/>
        <end position="78"/>
    </location>
</feature>
<reference evidence="2 3" key="1">
    <citation type="submission" date="2018-06" db="EMBL/GenBank/DDBJ databases">
        <title>Genomic Encyclopedia of Archaeal and Bacterial Type Strains, Phase II (KMG-II): from individual species to whole genera.</title>
        <authorList>
            <person name="Goeker M."/>
        </authorList>
    </citation>
    <scope>NUCLEOTIDE SEQUENCE [LARGE SCALE GENOMIC DNA]</scope>
    <source>
        <strain evidence="2 3">DSM 6779</strain>
    </source>
</reference>
<comment type="caution">
    <text evidence="2">The sequence shown here is derived from an EMBL/GenBank/DDBJ whole genome shotgun (WGS) entry which is preliminary data.</text>
</comment>
<protein>
    <submittedName>
        <fullName evidence="2">Uncharacterized protein</fullName>
    </submittedName>
</protein>
<dbReference type="Proteomes" id="UP000249239">
    <property type="component" value="Unassembled WGS sequence"/>
</dbReference>
<dbReference type="AlphaFoldDB" id="A0A2W7PVU9"/>
<name>A0A2W7PVU9_9BACT</name>
<sequence length="78" mass="8674">MESIILLHPIGQKRKPDAEGIHLRVGRFGESRLTVEAVVVDPRSPQPQVSQSYRLRLKTGHKKSAPPGSAFLFTNLQT</sequence>
<evidence type="ECO:0000256" key="1">
    <source>
        <dbReference type="SAM" id="MobiDB-lite"/>
    </source>
</evidence>
<organism evidence="2 3">
    <name type="scientific">Breznakibacter xylanolyticus</name>
    <dbReference type="NCBI Taxonomy" id="990"/>
    <lineage>
        <taxon>Bacteria</taxon>
        <taxon>Pseudomonadati</taxon>
        <taxon>Bacteroidota</taxon>
        <taxon>Bacteroidia</taxon>
        <taxon>Marinilabiliales</taxon>
        <taxon>Marinilabiliaceae</taxon>
        <taxon>Breznakibacter</taxon>
    </lineage>
</organism>